<dbReference type="Proteomes" id="UP001610563">
    <property type="component" value="Unassembled WGS sequence"/>
</dbReference>
<organism evidence="1 2">
    <name type="scientific">Aspergillus keveii</name>
    <dbReference type="NCBI Taxonomy" id="714993"/>
    <lineage>
        <taxon>Eukaryota</taxon>
        <taxon>Fungi</taxon>
        <taxon>Dikarya</taxon>
        <taxon>Ascomycota</taxon>
        <taxon>Pezizomycotina</taxon>
        <taxon>Eurotiomycetes</taxon>
        <taxon>Eurotiomycetidae</taxon>
        <taxon>Eurotiales</taxon>
        <taxon>Aspergillaceae</taxon>
        <taxon>Aspergillus</taxon>
        <taxon>Aspergillus subgen. Nidulantes</taxon>
    </lineage>
</organism>
<proteinExistence type="predicted"/>
<feature type="non-terminal residue" evidence="1">
    <location>
        <position position="122"/>
    </location>
</feature>
<reference evidence="1 2" key="1">
    <citation type="submission" date="2024-07" db="EMBL/GenBank/DDBJ databases">
        <title>Section-level genome sequencing and comparative genomics of Aspergillus sections Usti and Cavernicolus.</title>
        <authorList>
            <consortium name="Lawrence Berkeley National Laboratory"/>
            <person name="Nybo J.L."/>
            <person name="Vesth T.C."/>
            <person name="Theobald S."/>
            <person name="Frisvad J.C."/>
            <person name="Larsen T.O."/>
            <person name="Kjaerboelling I."/>
            <person name="Rothschild-Mancinelli K."/>
            <person name="Lyhne E.K."/>
            <person name="Kogle M.E."/>
            <person name="Barry K."/>
            <person name="Clum A."/>
            <person name="Na H."/>
            <person name="Ledsgaard L."/>
            <person name="Lin J."/>
            <person name="Lipzen A."/>
            <person name="Kuo A."/>
            <person name="Riley R."/>
            <person name="Mondo S."/>
            <person name="Labutti K."/>
            <person name="Haridas S."/>
            <person name="Pangalinan J."/>
            <person name="Salamov A.A."/>
            <person name="Simmons B.A."/>
            <person name="Magnuson J.K."/>
            <person name="Chen J."/>
            <person name="Drula E."/>
            <person name="Henrissat B."/>
            <person name="Wiebenga A."/>
            <person name="Lubbers R.J."/>
            <person name="Gomes A.C."/>
            <person name="Makela M.R."/>
            <person name="Stajich J."/>
            <person name="Grigoriev I.V."/>
            <person name="Mortensen U.H."/>
            <person name="De Vries R.P."/>
            <person name="Baker S.E."/>
            <person name="Andersen M.R."/>
        </authorList>
    </citation>
    <scope>NUCLEOTIDE SEQUENCE [LARGE SCALE GENOMIC DNA]</scope>
    <source>
        <strain evidence="1 2">CBS 209.92</strain>
    </source>
</reference>
<evidence type="ECO:0000313" key="2">
    <source>
        <dbReference type="Proteomes" id="UP001610563"/>
    </source>
</evidence>
<gene>
    <name evidence="1" type="ORF">BJX66DRAFT_308193</name>
</gene>
<comment type="caution">
    <text evidence="1">The sequence shown here is derived from an EMBL/GenBank/DDBJ whole genome shotgun (WGS) entry which is preliminary data.</text>
</comment>
<name>A0ABR4G0Q9_9EURO</name>
<keyword evidence="2" id="KW-1185">Reference proteome</keyword>
<accession>A0ABR4G0Q9</accession>
<protein>
    <recommendedName>
        <fullName evidence="3">Secreted protein</fullName>
    </recommendedName>
</protein>
<dbReference type="EMBL" id="JBFTWV010000074">
    <property type="protein sequence ID" value="KAL2788758.1"/>
    <property type="molecule type" value="Genomic_DNA"/>
</dbReference>
<sequence>MAQGAGLAGVSSAGLLVEIKLMLLRTAVSPGLTSSTFLDCPAFIRGFRSCYRSCRASCESSPWRHFYSVVEKRTGPGRYKLAWPLLLYEVLSPTEEEGAIPRRTCLICTESETYRGKERPSL</sequence>
<evidence type="ECO:0008006" key="3">
    <source>
        <dbReference type="Google" id="ProtNLM"/>
    </source>
</evidence>
<evidence type="ECO:0000313" key="1">
    <source>
        <dbReference type="EMBL" id="KAL2788758.1"/>
    </source>
</evidence>